<sequence>MQDDADTTDPTGPAGPTAPAAAGSGPDRPGTGAADRDDGSRDTATTPVVPRRSVLLAGAGVAGLAVVGLGAAACDSPAPTPNDRLRRLADDLAATARDRRAAGDVTLGDLLAAQAEAVRGEVSRQCGTDRSGATPDSCTADGDGAGGAGDAGTPAPGSSAEAAAAFQERMLALVASTPGDAGVTRRGSTADTVTAEQARLLTGLVAALAPVSGRPTVAAMRDGSSDAPGRLSDAARDELGEVLDRCLAAVYASGLALPVAGAGRAAVTGAATAMRALRDAVWRTPAPGSPAVGAAGAGDADRSATPPAGYRLPEGATDPTGPGDATDLMRRAVHAVTVELRRAVPTLEPADRGRVARWCAVSARNEAALEAPGTPPPAVRGE</sequence>
<feature type="region of interest" description="Disordered" evidence="1">
    <location>
        <begin position="288"/>
        <end position="326"/>
    </location>
</feature>
<protein>
    <recommendedName>
        <fullName evidence="4">DUF4439 domain-containing protein</fullName>
    </recommendedName>
</protein>
<evidence type="ECO:0000256" key="1">
    <source>
        <dbReference type="SAM" id="MobiDB-lite"/>
    </source>
</evidence>
<dbReference type="Proteomes" id="UP000278422">
    <property type="component" value="Unassembled WGS sequence"/>
</dbReference>
<name>A0A3R8QG65_9CORY</name>
<dbReference type="RefSeq" id="WP_125174131.1">
    <property type="nucleotide sequence ID" value="NZ_PQNN01000029.1"/>
</dbReference>
<feature type="compositionally biased region" description="Low complexity" evidence="1">
    <location>
        <begin position="151"/>
        <end position="162"/>
    </location>
</feature>
<organism evidence="2 3">
    <name type="scientific">Corynebacterium bovis</name>
    <dbReference type="NCBI Taxonomy" id="36808"/>
    <lineage>
        <taxon>Bacteria</taxon>
        <taxon>Bacillati</taxon>
        <taxon>Actinomycetota</taxon>
        <taxon>Actinomycetes</taxon>
        <taxon>Mycobacteriales</taxon>
        <taxon>Corynebacteriaceae</taxon>
        <taxon>Corynebacterium</taxon>
    </lineage>
</organism>
<feature type="region of interest" description="Disordered" evidence="1">
    <location>
        <begin position="1"/>
        <end position="51"/>
    </location>
</feature>
<dbReference type="EMBL" id="PQNQ01000055">
    <property type="protein sequence ID" value="RRQ01710.1"/>
    <property type="molecule type" value="Genomic_DNA"/>
</dbReference>
<proteinExistence type="predicted"/>
<feature type="compositionally biased region" description="Low complexity" evidence="1">
    <location>
        <begin position="8"/>
        <end position="27"/>
    </location>
</feature>
<gene>
    <name evidence="2" type="ORF">CXF42_10675</name>
</gene>
<feature type="region of interest" description="Disordered" evidence="1">
    <location>
        <begin position="123"/>
        <end position="162"/>
    </location>
</feature>
<evidence type="ECO:0000313" key="3">
    <source>
        <dbReference type="Proteomes" id="UP000278422"/>
    </source>
</evidence>
<dbReference type="AlphaFoldDB" id="A0A3R8QG65"/>
<evidence type="ECO:0008006" key="4">
    <source>
        <dbReference type="Google" id="ProtNLM"/>
    </source>
</evidence>
<evidence type="ECO:0000313" key="2">
    <source>
        <dbReference type="EMBL" id="RRQ01710.1"/>
    </source>
</evidence>
<comment type="caution">
    <text evidence="2">The sequence shown here is derived from an EMBL/GenBank/DDBJ whole genome shotgun (WGS) entry which is preliminary data.</text>
</comment>
<accession>A0A3R8QG65</accession>
<feature type="compositionally biased region" description="Low complexity" evidence="1">
    <location>
        <begin position="288"/>
        <end position="298"/>
    </location>
</feature>
<reference evidence="2 3" key="1">
    <citation type="submission" date="2018-01" db="EMBL/GenBank/DDBJ databases">
        <title>Twenty Corynebacterium bovis Genomes.</title>
        <authorList>
            <person name="Gulvik C.A."/>
        </authorList>
    </citation>
    <scope>NUCLEOTIDE SEQUENCE [LARGE SCALE GENOMIC DNA]</scope>
    <source>
        <strain evidence="2 3">16-2004</strain>
    </source>
</reference>
<keyword evidence="3" id="KW-1185">Reference proteome</keyword>